<evidence type="ECO:0000313" key="2">
    <source>
        <dbReference type="Proteomes" id="UP001060215"/>
    </source>
</evidence>
<keyword evidence="2" id="KW-1185">Reference proteome</keyword>
<accession>A0ACC0G6S3</accession>
<protein>
    <submittedName>
        <fullName evidence="1">Uncharacterized protein</fullName>
    </submittedName>
</protein>
<proteinExistence type="predicted"/>
<dbReference type="Proteomes" id="UP001060215">
    <property type="component" value="Chromosome 10"/>
</dbReference>
<dbReference type="EMBL" id="CM045767">
    <property type="protein sequence ID" value="KAI7996654.1"/>
    <property type="molecule type" value="Genomic_DNA"/>
</dbReference>
<reference evidence="1 2" key="1">
    <citation type="journal article" date="2022" name="Plant J.">
        <title>Chromosome-level genome of Camellia lanceoleosa provides a valuable resource for understanding genome evolution and self-incompatibility.</title>
        <authorList>
            <person name="Gong W."/>
            <person name="Xiao S."/>
            <person name="Wang L."/>
            <person name="Liao Z."/>
            <person name="Chang Y."/>
            <person name="Mo W."/>
            <person name="Hu G."/>
            <person name="Li W."/>
            <person name="Zhao G."/>
            <person name="Zhu H."/>
            <person name="Hu X."/>
            <person name="Ji K."/>
            <person name="Xiang X."/>
            <person name="Song Q."/>
            <person name="Yuan D."/>
            <person name="Jin S."/>
            <person name="Zhang L."/>
        </authorList>
    </citation>
    <scope>NUCLEOTIDE SEQUENCE [LARGE SCALE GENOMIC DNA]</scope>
    <source>
        <strain evidence="1">SQ_2022a</strain>
    </source>
</reference>
<evidence type="ECO:0000313" key="1">
    <source>
        <dbReference type="EMBL" id="KAI7996654.1"/>
    </source>
</evidence>
<name>A0ACC0G6S3_9ERIC</name>
<gene>
    <name evidence="1" type="ORF">LOK49_LG10G01830</name>
</gene>
<comment type="caution">
    <text evidence="1">The sequence shown here is derived from an EMBL/GenBank/DDBJ whole genome shotgun (WGS) entry which is preliminary data.</text>
</comment>
<sequence length="129" mass="15178">MASSSNISNIRLQPRLCNCGRTTAIRIVKINENGNEGRLFFVCPSRYSNTLTPHCNYFKFVDEDDEDVTSRIRSNCTACDSITVEDFNDVRTRLDYMETNYGRRLQRMERSIKTMVYFIVFSTIFYFMM</sequence>
<organism evidence="1 2">
    <name type="scientific">Camellia lanceoleosa</name>
    <dbReference type="NCBI Taxonomy" id="1840588"/>
    <lineage>
        <taxon>Eukaryota</taxon>
        <taxon>Viridiplantae</taxon>
        <taxon>Streptophyta</taxon>
        <taxon>Embryophyta</taxon>
        <taxon>Tracheophyta</taxon>
        <taxon>Spermatophyta</taxon>
        <taxon>Magnoliopsida</taxon>
        <taxon>eudicotyledons</taxon>
        <taxon>Gunneridae</taxon>
        <taxon>Pentapetalae</taxon>
        <taxon>asterids</taxon>
        <taxon>Ericales</taxon>
        <taxon>Theaceae</taxon>
        <taxon>Camellia</taxon>
    </lineage>
</organism>